<evidence type="ECO:0000256" key="4">
    <source>
        <dbReference type="RuleBase" id="RU004020"/>
    </source>
</evidence>
<evidence type="ECO:0000256" key="2">
    <source>
        <dbReference type="ARBA" id="ARBA00023125"/>
    </source>
</evidence>
<evidence type="ECO:0000259" key="5">
    <source>
        <dbReference type="SMART" id="SM00415"/>
    </source>
</evidence>
<dbReference type="PRINTS" id="PR00056">
    <property type="entry name" value="HSFDOMAIN"/>
</dbReference>
<proteinExistence type="inferred from homology"/>
<dbReference type="Pfam" id="PF00447">
    <property type="entry name" value="HSF_DNA-bind"/>
    <property type="match status" value="1"/>
</dbReference>
<name>A0ABD3R2X8_9STRA</name>
<dbReference type="PANTHER" id="PTHR10015:SF206">
    <property type="entry name" value="HSF-TYPE DNA-BINDING DOMAIN-CONTAINING PROTEIN"/>
    <property type="match status" value="1"/>
</dbReference>
<dbReference type="InterPro" id="IPR036390">
    <property type="entry name" value="WH_DNA-bd_sf"/>
</dbReference>
<keyword evidence="2" id="KW-0238">DNA-binding</keyword>
<comment type="caution">
    <text evidence="6">The sequence shown here is derived from an EMBL/GenBank/DDBJ whole genome shotgun (WGS) entry which is preliminary data.</text>
</comment>
<gene>
    <name evidence="6" type="ORF">ACHAXA_007803</name>
</gene>
<keyword evidence="7" id="KW-1185">Reference proteome</keyword>
<comment type="similarity">
    <text evidence="4">Belongs to the HSF family.</text>
</comment>
<dbReference type="SUPFAM" id="SSF46785">
    <property type="entry name" value="Winged helix' DNA-binding domain"/>
    <property type="match status" value="1"/>
</dbReference>
<dbReference type="InterPro" id="IPR036388">
    <property type="entry name" value="WH-like_DNA-bd_sf"/>
</dbReference>
<feature type="domain" description="HSF-type DNA-binding" evidence="5">
    <location>
        <begin position="114"/>
        <end position="215"/>
    </location>
</feature>
<evidence type="ECO:0000256" key="3">
    <source>
        <dbReference type="ARBA" id="ARBA00023242"/>
    </source>
</evidence>
<evidence type="ECO:0000313" key="6">
    <source>
        <dbReference type="EMBL" id="KAL3807019.1"/>
    </source>
</evidence>
<sequence>MCVTSTARRRSLTMLVLPNNLLQPSSGAAPFKFKTTAVPMKTPSAEIAMTSTFMPEFQPSSSFFDDVKTHYRNSSASNQLSYQGSSMTERHYSDHAADQTLDPNMIKYKAKGGVIFPFPVKLHEMLEQIESDGLADVVSWASHGRCFCVHKPKEFVHHVMPQYFKQTKMASFQRQLNLYGFSRLTAGPDKGGYYHELFLRGKVSLAYKLHRIRVKGTGVRLPTNPDNEPNFYALPPLTKDALPAITSMDVTSSALAPVPVLSKRTILDACAAPSFESHDYSKKVAQTQKQEQKQQALIDDVLFFEGNPFHYIDSSDFVNLNTKESQQALSIKEPPLAVPPNLVHSYSNIVSESDSDCDDTIISSFLQTADEVTNSDPSPLEEDIDFFFQSIDMPTDMYHEQIELMRDDDDDAFGDLLERAII</sequence>
<dbReference type="PANTHER" id="PTHR10015">
    <property type="entry name" value="HEAT SHOCK TRANSCRIPTION FACTOR"/>
    <property type="match status" value="1"/>
</dbReference>
<protein>
    <recommendedName>
        <fullName evidence="5">HSF-type DNA-binding domain-containing protein</fullName>
    </recommendedName>
</protein>
<dbReference type="FunFam" id="1.10.10.10:FF:000479">
    <property type="entry name" value="Predicted protein"/>
    <property type="match status" value="1"/>
</dbReference>
<dbReference type="InterPro" id="IPR000232">
    <property type="entry name" value="HSF_DNA-bd"/>
</dbReference>
<reference evidence="6 7" key="1">
    <citation type="submission" date="2024-10" db="EMBL/GenBank/DDBJ databases">
        <title>Updated reference genomes for cyclostephanoid diatoms.</title>
        <authorList>
            <person name="Roberts W.R."/>
            <person name="Alverson A.J."/>
        </authorList>
    </citation>
    <scope>NUCLEOTIDE SEQUENCE [LARGE SCALE GENOMIC DNA]</scope>
    <source>
        <strain evidence="6 7">AJA228-03</strain>
    </source>
</reference>
<organism evidence="6 7">
    <name type="scientific">Cyclostephanos tholiformis</name>
    <dbReference type="NCBI Taxonomy" id="382380"/>
    <lineage>
        <taxon>Eukaryota</taxon>
        <taxon>Sar</taxon>
        <taxon>Stramenopiles</taxon>
        <taxon>Ochrophyta</taxon>
        <taxon>Bacillariophyta</taxon>
        <taxon>Coscinodiscophyceae</taxon>
        <taxon>Thalassiosirophycidae</taxon>
        <taxon>Stephanodiscales</taxon>
        <taxon>Stephanodiscaceae</taxon>
        <taxon>Cyclostephanos</taxon>
    </lineage>
</organism>
<dbReference type="AlphaFoldDB" id="A0ABD3R2X8"/>
<keyword evidence="3" id="KW-0539">Nucleus</keyword>
<dbReference type="GO" id="GO:0005634">
    <property type="term" value="C:nucleus"/>
    <property type="evidence" value="ECO:0007669"/>
    <property type="project" value="UniProtKB-SubCell"/>
</dbReference>
<dbReference type="GO" id="GO:0003677">
    <property type="term" value="F:DNA binding"/>
    <property type="evidence" value="ECO:0007669"/>
    <property type="project" value="UniProtKB-KW"/>
</dbReference>
<evidence type="ECO:0000256" key="1">
    <source>
        <dbReference type="ARBA" id="ARBA00004123"/>
    </source>
</evidence>
<evidence type="ECO:0000313" key="7">
    <source>
        <dbReference type="Proteomes" id="UP001530377"/>
    </source>
</evidence>
<dbReference type="SMART" id="SM00415">
    <property type="entry name" value="HSF"/>
    <property type="match status" value="1"/>
</dbReference>
<comment type="subcellular location">
    <subcellularLocation>
        <location evidence="1">Nucleus</location>
    </subcellularLocation>
</comment>
<dbReference type="Gene3D" id="1.10.10.10">
    <property type="entry name" value="Winged helix-like DNA-binding domain superfamily/Winged helix DNA-binding domain"/>
    <property type="match status" value="1"/>
</dbReference>
<accession>A0ABD3R2X8</accession>
<dbReference type="EMBL" id="JALLPB020000686">
    <property type="protein sequence ID" value="KAL3807019.1"/>
    <property type="molecule type" value="Genomic_DNA"/>
</dbReference>
<dbReference type="Proteomes" id="UP001530377">
    <property type="component" value="Unassembled WGS sequence"/>
</dbReference>